<evidence type="ECO:0000313" key="3">
    <source>
        <dbReference type="EMBL" id="SJZ93856.1"/>
    </source>
</evidence>
<feature type="region of interest" description="Disordered" evidence="1">
    <location>
        <begin position="41"/>
        <end position="113"/>
    </location>
</feature>
<evidence type="ECO:0000256" key="2">
    <source>
        <dbReference type="SAM" id="SignalP"/>
    </source>
</evidence>
<keyword evidence="4" id="KW-1185">Reference proteome</keyword>
<name>A0A1T4PRJ5_9GAMM</name>
<dbReference type="EMBL" id="FUXP01000003">
    <property type="protein sequence ID" value="SJZ93856.1"/>
    <property type="molecule type" value="Genomic_DNA"/>
</dbReference>
<evidence type="ECO:0000256" key="1">
    <source>
        <dbReference type="SAM" id="MobiDB-lite"/>
    </source>
</evidence>
<sequence length="216" mass="22556">MNLPQFGSALLLAGLLGGASSTVLAQDRVVIYRCTDASGELTVQNDQPCPKGSRQERRVMESDPVPVMPPAPSGPASPPAAPEPVGPLVPLAPMPQPAAAAVDAAPPPESGEPPPLFACRTWDDRRYLHDDGSPPERCAPLRTHGLDGSRTGGAGAACEVRRDTCEAVSQEDLCNQWAVRLRDAEADLQFGRGDAGTVAALVERVRTVIAGSHCAP</sequence>
<dbReference type="OrthoDB" id="5974493at2"/>
<evidence type="ECO:0008006" key="5">
    <source>
        <dbReference type="Google" id="ProtNLM"/>
    </source>
</evidence>
<feature type="chain" id="PRO_5011984246" description="DUF4124 domain-containing protein" evidence="2">
    <location>
        <begin position="26"/>
        <end position="216"/>
    </location>
</feature>
<feature type="compositionally biased region" description="Pro residues" evidence="1">
    <location>
        <begin position="66"/>
        <end position="96"/>
    </location>
</feature>
<keyword evidence="2" id="KW-0732">Signal</keyword>
<proteinExistence type="predicted"/>
<feature type="signal peptide" evidence="2">
    <location>
        <begin position="1"/>
        <end position="25"/>
    </location>
</feature>
<organism evidence="3 4">
    <name type="scientific">Lysobacter spongiicola DSM 21749</name>
    <dbReference type="NCBI Taxonomy" id="1122188"/>
    <lineage>
        <taxon>Bacteria</taxon>
        <taxon>Pseudomonadati</taxon>
        <taxon>Pseudomonadota</taxon>
        <taxon>Gammaproteobacteria</taxon>
        <taxon>Lysobacterales</taxon>
        <taxon>Lysobacteraceae</taxon>
        <taxon>Novilysobacter</taxon>
    </lineage>
</organism>
<dbReference type="RefSeq" id="WP_078757923.1">
    <property type="nucleotide sequence ID" value="NZ_FUXP01000003.1"/>
</dbReference>
<protein>
    <recommendedName>
        <fullName evidence="5">DUF4124 domain-containing protein</fullName>
    </recommendedName>
</protein>
<reference evidence="3 4" key="1">
    <citation type="submission" date="2017-02" db="EMBL/GenBank/DDBJ databases">
        <authorList>
            <person name="Peterson S.W."/>
        </authorList>
    </citation>
    <scope>NUCLEOTIDE SEQUENCE [LARGE SCALE GENOMIC DNA]</scope>
    <source>
        <strain evidence="3 4">DSM 21749</strain>
    </source>
</reference>
<evidence type="ECO:0000313" key="4">
    <source>
        <dbReference type="Proteomes" id="UP000190061"/>
    </source>
</evidence>
<dbReference type="AlphaFoldDB" id="A0A1T4PRJ5"/>
<accession>A0A1T4PRJ5</accession>
<dbReference type="Proteomes" id="UP000190061">
    <property type="component" value="Unassembled WGS sequence"/>
</dbReference>
<dbReference type="STRING" id="1122188.SAMN02745674_01335"/>
<gene>
    <name evidence="3" type="ORF">SAMN02745674_01335</name>
</gene>